<name>A0A3P9HRC7_ORYLA</name>
<evidence type="ECO:0000256" key="15">
    <source>
        <dbReference type="ARBA" id="ARBA00034430"/>
    </source>
</evidence>
<comment type="subunit">
    <text evidence="17">Associates with KCNJ3/GIRK1 to form a G-protein-activated heteromultimer pore-forming unit. Interacts (via PDZ-binding motif) with SNX27 (via PDZ domain); the interaction is required when endocytosed to prevent degradation in lysosomes and promote recycling to the plasma membrane.</text>
</comment>
<dbReference type="PRINTS" id="PR01327">
    <property type="entry name" value="KIR31CHANNEL"/>
</dbReference>
<evidence type="ECO:0000256" key="22">
    <source>
        <dbReference type="SAM" id="MobiDB-lite"/>
    </source>
</evidence>
<comment type="similarity">
    <text evidence="2">Belongs to the inward rectifier-type potassium channel (TC 1.A.2.1) family. KCNJ3 subfamily.</text>
</comment>
<evidence type="ECO:0000256" key="12">
    <source>
        <dbReference type="ARBA" id="ARBA00023303"/>
    </source>
</evidence>
<evidence type="ECO:0000256" key="10">
    <source>
        <dbReference type="ARBA" id="ARBA00023065"/>
    </source>
</evidence>
<keyword evidence="6 21" id="KW-0812">Transmembrane</keyword>
<dbReference type="InterPro" id="IPR003274">
    <property type="entry name" value="K_chnl_inward-rec_Kir3.1"/>
</dbReference>
<feature type="transmembrane region" description="Helical" evidence="23">
    <location>
        <begin position="221"/>
        <end position="241"/>
    </location>
</feature>
<evidence type="ECO:0000256" key="16">
    <source>
        <dbReference type="ARBA" id="ARBA00061604"/>
    </source>
</evidence>
<sequence length="497" mass="55551">MALENSVFPSRPDSLALPVEEKEEGEAVEVASASTGVFNLSEELGHVVTTETTPSPPIKAKVNRSIQAKMADQEAKANQHGKKTQGTEKERGRFGWARARRKRQRYVEKNGRCNVQHGNMRKTYRYLTDIFTTLVDLNWRCSLFVFVMAYSVTWLFFGAIWYLIAYWRGDLDHLEDQTWTPCVNNVNGFISAFLFSIETETTIGYGHRVITDQCPVGTMLLLLQAILGSMVNAFMVGCMFVKISQPNKRAETLVFSKHAVISLRDDKLCLMFRVGDLRSSHIVGANMRAKLIKSKQTQEGEFIPLNQTDISVGFETGDDRLFLVSPLVISHEIDSHSPFWDMSQAQLEKEDFEIVVILEGMVEATGMTCQARSSYLTEEVLWGHRFSPMMLLAEGFFDIDYGAFHHTFEVDTPSCSARDLSLAAARLDAHLYWSISSRLDEEPTLASQATKQLDSSSANSKGGEATFTIGEMTDIQEQSGLGELNGSVATDQPEAQA</sequence>
<dbReference type="PANTHER" id="PTHR11767">
    <property type="entry name" value="INWARD RECTIFIER POTASSIUM CHANNEL"/>
    <property type="match status" value="1"/>
</dbReference>
<dbReference type="GO" id="GO:0034702">
    <property type="term" value="C:monoatomic ion channel complex"/>
    <property type="evidence" value="ECO:0007669"/>
    <property type="project" value="UniProtKB-KW"/>
</dbReference>
<feature type="domain" description="Potassium channel inwardly rectifying transmembrane" evidence="24">
    <location>
        <begin position="107"/>
        <end position="246"/>
    </location>
</feature>
<dbReference type="Ensembl" id="ENSORLT00015016857.1">
    <property type="protein sequence ID" value="ENSORLP00015010315.1"/>
    <property type="gene ID" value="ENSORLG00015011131.1"/>
</dbReference>
<feature type="compositionally biased region" description="Polar residues" evidence="22">
    <location>
        <begin position="449"/>
        <end position="460"/>
    </location>
</feature>
<evidence type="ECO:0000256" key="21">
    <source>
        <dbReference type="RuleBase" id="RU003822"/>
    </source>
</evidence>
<dbReference type="InterPro" id="IPR016449">
    <property type="entry name" value="K_chnl_inward-rec_Kir"/>
</dbReference>
<evidence type="ECO:0000256" key="3">
    <source>
        <dbReference type="ARBA" id="ARBA00015495"/>
    </source>
</evidence>
<keyword evidence="9 23" id="KW-1133">Transmembrane helix</keyword>
<evidence type="ECO:0000256" key="5">
    <source>
        <dbReference type="ARBA" id="ARBA00022538"/>
    </source>
</evidence>
<feature type="transmembrane region" description="Helical" evidence="23">
    <location>
        <begin position="143"/>
        <end position="164"/>
    </location>
</feature>
<dbReference type="FunFam" id="2.60.40.1400:FF:000001">
    <property type="entry name" value="G protein-activated inward rectifier potassium channel 2"/>
    <property type="match status" value="1"/>
</dbReference>
<evidence type="ECO:0000256" key="6">
    <source>
        <dbReference type="ARBA" id="ARBA00022692"/>
    </source>
</evidence>
<dbReference type="Pfam" id="PF17655">
    <property type="entry name" value="IRK_C"/>
    <property type="match status" value="1"/>
</dbReference>
<evidence type="ECO:0000256" key="11">
    <source>
        <dbReference type="ARBA" id="ARBA00023136"/>
    </source>
</evidence>
<evidence type="ECO:0000256" key="13">
    <source>
        <dbReference type="ARBA" id="ARBA00031390"/>
    </source>
</evidence>
<comment type="subcellular location">
    <subcellularLocation>
        <location evidence="1 21">Membrane</location>
        <topology evidence="1 21">Multi-pass membrane protein</topology>
    </subcellularLocation>
</comment>
<dbReference type="InterPro" id="IPR040445">
    <property type="entry name" value="Kir_TM"/>
</dbReference>
<keyword evidence="12 21" id="KW-0407">Ion channel</keyword>
<evidence type="ECO:0000313" key="27">
    <source>
        <dbReference type="Proteomes" id="UP000265200"/>
    </source>
</evidence>
<dbReference type="Pfam" id="PF01007">
    <property type="entry name" value="IRK"/>
    <property type="match status" value="1"/>
</dbReference>
<evidence type="ECO:0000259" key="24">
    <source>
        <dbReference type="Pfam" id="PF01007"/>
    </source>
</evidence>
<evidence type="ECO:0000256" key="17">
    <source>
        <dbReference type="ARBA" id="ARBA00062687"/>
    </source>
</evidence>
<evidence type="ECO:0000256" key="1">
    <source>
        <dbReference type="ARBA" id="ARBA00004141"/>
    </source>
</evidence>
<evidence type="ECO:0000313" key="26">
    <source>
        <dbReference type="Ensembl" id="ENSORLP00015010315.1"/>
    </source>
</evidence>
<reference evidence="26" key="4">
    <citation type="submission" date="2025-09" db="UniProtKB">
        <authorList>
            <consortium name="Ensembl"/>
        </authorList>
    </citation>
    <scope>IDENTIFICATION</scope>
    <source>
        <strain evidence="26">HSOK</strain>
    </source>
</reference>
<evidence type="ECO:0000256" key="19">
    <source>
        <dbReference type="ARBA" id="ARBA00076077"/>
    </source>
</evidence>
<dbReference type="GO" id="GO:0015467">
    <property type="term" value="F:G-protein activated inward rectifier potassium channel activity"/>
    <property type="evidence" value="ECO:0007669"/>
    <property type="project" value="InterPro"/>
</dbReference>
<feature type="compositionally biased region" description="Polar residues" evidence="22">
    <location>
        <begin position="487"/>
        <end position="497"/>
    </location>
</feature>
<evidence type="ECO:0000256" key="23">
    <source>
        <dbReference type="SAM" id="Phobius"/>
    </source>
</evidence>
<evidence type="ECO:0000256" key="8">
    <source>
        <dbReference type="ARBA" id="ARBA00022958"/>
    </source>
</evidence>
<dbReference type="PRINTS" id="PR01320">
    <property type="entry name" value="KIRCHANNEL"/>
</dbReference>
<evidence type="ECO:0000256" key="20">
    <source>
        <dbReference type="ARBA" id="ARBA00081071"/>
    </source>
</evidence>
<keyword evidence="8 21" id="KW-0630">Potassium</keyword>
<evidence type="ECO:0000256" key="4">
    <source>
        <dbReference type="ARBA" id="ARBA00022448"/>
    </source>
</evidence>
<feature type="domain" description="Inward rectifier potassium channel C-terminal" evidence="25">
    <location>
        <begin position="253"/>
        <end position="420"/>
    </location>
</feature>
<dbReference type="Gene3D" id="1.10.287.70">
    <property type="match status" value="1"/>
</dbReference>
<dbReference type="InterPro" id="IPR014756">
    <property type="entry name" value="Ig_E-set"/>
</dbReference>
<protein>
    <recommendedName>
        <fullName evidence="3">G protein-activated inward rectifier potassium channel 1</fullName>
    </recommendedName>
    <alternativeName>
        <fullName evidence="18">G protein-activated inward rectifier potassium channel 3</fullName>
    </alternativeName>
    <alternativeName>
        <fullName evidence="14">Inward rectifier K(+) channel Kir3.1</fullName>
    </alternativeName>
    <alternativeName>
        <fullName evidence="20">Inward rectifier K(+) channel Kir3.3</fullName>
    </alternativeName>
    <alternativeName>
        <fullName evidence="13">Potassium channel, inwardly rectifying subfamily J member 3</fullName>
    </alternativeName>
    <alternativeName>
        <fullName evidence="19">Potassium channel, inwardly rectifying subfamily J member 9</fullName>
    </alternativeName>
</protein>
<keyword evidence="5 21" id="KW-0633">Potassium transport</keyword>
<dbReference type="SUPFAM" id="SSF81296">
    <property type="entry name" value="E set domains"/>
    <property type="match status" value="1"/>
</dbReference>
<organism evidence="26 27">
    <name type="scientific">Oryzias latipes</name>
    <name type="common">Japanese rice fish</name>
    <name type="synonym">Japanese killifish</name>
    <dbReference type="NCBI Taxonomy" id="8090"/>
    <lineage>
        <taxon>Eukaryota</taxon>
        <taxon>Metazoa</taxon>
        <taxon>Chordata</taxon>
        <taxon>Craniata</taxon>
        <taxon>Vertebrata</taxon>
        <taxon>Euteleostomi</taxon>
        <taxon>Actinopterygii</taxon>
        <taxon>Neopterygii</taxon>
        <taxon>Teleostei</taxon>
        <taxon>Neoteleostei</taxon>
        <taxon>Acanthomorphata</taxon>
        <taxon>Ovalentaria</taxon>
        <taxon>Atherinomorphae</taxon>
        <taxon>Beloniformes</taxon>
        <taxon>Adrianichthyidae</taxon>
        <taxon>Oryziinae</taxon>
        <taxon>Oryzias</taxon>
    </lineage>
</organism>
<dbReference type="PANTHER" id="PTHR11767:SF17">
    <property type="entry name" value="G PROTEIN-ACTIVATED INWARD RECTIFIER POTASSIUM CHANNEL 3"/>
    <property type="match status" value="1"/>
</dbReference>
<feature type="region of interest" description="Disordered" evidence="22">
    <location>
        <begin position="1"/>
        <end position="22"/>
    </location>
</feature>
<reference key="1">
    <citation type="journal article" date="2007" name="Nature">
        <title>The medaka draft genome and insights into vertebrate genome evolution.</title>
        <authorList>
            <person name="Kasahara M."/>
            <person name="Naruse K."/>
            <person name="Sasaki S."/>
            <person name="Nakatani Y."/>
            <person name="Qu W."/>
            <person name="Ahsan B."/>
            <person name="Yamada T."/>
            <person name="Nagayasu Y."/>
            <person name="Doi K."/>
            <person name="Kasai Y."/>
            <person name="Jindo T."/>
            <person name="Kobayashi D."/>
            <person name="Shimada A."/>
            <person name="Toyoda A."/>
            <person name="Kuroki Y."/>
            <person name="Fujiyama A."/>
            <person name="Sasaki T."/>
            <person name="Shimizu A."/>
            <person name="Asakawa S."/>
            <person name="Shimizu N."/>
            <person name="Hashimoto S."/>
            <person name="Yang J."/>
            <person name="Lee Y."/>
            <person name="Matsushima K."/>
            <person name="Sugano S."/>
            <person name="Sakaizumi M."/>
            <person name="Narita T."/>
            <person name="Ohishi K."/>
            <person name="Haga S."/>
            <person name="Ohta F."/>
            <person name="Nomoto H."/>
            <person name="Nogata K."/>
            <person name="Morishita T."/>
            <person name="Endo T."/>
            <person name="Shin-I T."/>
            <person name="Takeda H."/>
            <person name="Morishita S."/>
            <person name="Kohara Y."/>
        </authorList>
    </citation>
    <scope>NUCLEOTIDE SEQUENCE [LARGE SCALE GENOMIC DNA]</scope>
    <source>
        <strain>Hd-rR</strain>
    </source>
</reference>
<reference evidence="26 27" key="2">
    <citation type="submission" date="2017-04" db="EMBL/GenBank/DDBJ databases">
        <title>CpG methylation of centromeres and impact of large insertions on vertebrate speciation.</title>
        <authorList>
            <person name="Ichikawa K."/>
            <person name="Yoshimura J."/>
            <person name="Morishita S."/>
        </authorList>
    </citation>
    <scope>NUCLEOTIDE SEQUENCE</scope>
    <source>
        <strain evidence="26 27">HSOK</strain>
    </source>
</reference>
<accession>A0A3P9HRC7</accession>
<dbReference type="SUPFAM" id="SSF81324">
    <property type="entry name" value="Voltage-gated potassium channels"/>
    <property type="match status" value="1"/>
</dbReference>
<keyword evidence="10 21" id="KW-0406">Ion transport</keyword>
<evidence type="ECO:0000259" key="25">
    <source>
        <dbReference type="Pfam" id="PF17655"/>
    </source>
</evidence>
<evidence type="ECO:0000256" key="2">
    <source>
        <dbReference type="ARBA" id="ARBA00009002"/>
    </source>
</evidence>
<keyword evidence="7 21" id="KW-0851">Voltage-gated channel</keyword>
<dbReference type="GO" id="GO:0007399">
    <property type="term" value="P:nervous system development"/>
    <property type="evidence" value="ECO:0007669"/>
    <property type="project" value="UniProtKB-ARBA"/>
</dbReference>
<dbReference type="Gene3D" id="2.60.40.1400">
    <property type="entry name" value="G protein-activated inward rectifier potassium channel 1"/>
    <property type="match status" value="1"/>
</dbReference>
<evidence type="ECO:0000256" key="14">
    <source>
        <dbReference type="ARBA" id="ARBA00032145"/>
    </source>
</evidence>
<dbReference type="FunFam" id="1.10.287.70:FF:000019">
    <property type="entry name" value="G protein-activated inward rectifier potassium channel 1"/>
    <property type="match status" value="1"/>
</dbReference>
<dbReference type="InterPro" id="IPR041647">
    <property type="entry name" value="IRK_C"/>
</dbReference>
<feature type="region of interest" description="Disordered" evidence="22">
    <location>
        <begin position="449"/>
        <end position="497"/>
    </location>
</feature>
<reference evidence="26" key="3">
    <citation type="submission" date="2025-08" db="UniProtKB">
        <authorList>
            <consortium name="Ensembl"/>
        </authorList>
    </citation>
    <scope>IDENTIFICATION</scope>
    <source>
        <strain evidence="26">HSOK</strain>
    </source>
</reference>
<dbReference type="InterPro" id="IPR013518">
    <property type="entry name" value="K_chnl_inward-rec_Kir_cyto"/>
</dbReference>
<dbReference type="Proteomes" id="UP000265200">
    <property type="component" value="Chromosome 17"/>
</dbReference>
<keyword evidence="4 21" id="KW-0813">Transport</keyword>
<keyword evidence="11 23" id="KW-0472">Membrane</keyword>
<evidence type="ECO:0000256" key="18">
    <source>
        <dbReference type="ARBA" id="ARBA00072191"/>
    </source>
</evidence>
<proteinExistence type="inferred from homology"/>
<dbReference type="AlphaFoldDB" id="A0A3P9HRC7"/>
<feature type="region of interest" description="Disordered" evidence="22">
    <location>
        <begin position="69"/>
        <end position="93"/>
    </location>
</feature>
<evidence type="ECO:0000256" key="7">
    <source>
        <dbReference type="ARBA" id="ARBA00022882"/>
    </source>
</evidence>
<comment type="similarity">
    <text evidence="16">Belongs to the inward rectifier-type potassium channel (TC 1.A.2.1) family. KCNJ9 subfamily.</text>
</comment>
<evidence type="ECO:0000256" key="9">
    <source>
        <dbReference type="ARBA" id="ARBA00022989"/>
    </source>
</evidence>
<comment type="catalytic activity">
    <reaction evidence="15">
        <text>K(+)(in) = K(+)(out)</text>
        <dbReference type="Rhea" id="RHEA:29463"/>
        <dbReference type="ChEBI" id="CHEBI:29103"/>
    </reaction>
</comment>